<dbReference type="Proteomes" id="UP001500620">
    <property type="component" value="Unassembled WGS sequence"/>
</dbReference>
<dbReference type="Pfam" id="PF22552">
    <property type="entry name" value="TY-Chap3"/>
    <property type="match status" value="1"/>
</dbReference>
<evidence type="ECO:0000313" key="3">
    <source>
        <dbReference type="Proteomes" id="UP001500620"/>
    </source>
</evidence>
<gene>
    <name evidence="2" type="ORF">GCM10022255_093330</name>
</gene>
<organism evidence="2 3">
    <name type="scientific">Dactylosporangium darangshiense</name>
    <dbReference type="NCBI Taxonomy" id="579108"/>
    <lineage>
        <taxon>Bacteria</taxon>
        <taxon>Bacillati</taxon>
        <taxon>Actinomycetota</taxon>
        <taxon>Actinomycetes</taxon>
        <taxon>Micromonosporales</taxon>
        <taxon>Micromonosporaceae</taxon>
        <taxon>Dactylosporangium</taxon>
    </lineage>
</organism>
<keyword evidence="3" id="KW-1185">Reference proteome</keyword>
<reference evidence="3" key="1">
    <citation type="journal article" date="2019" name="Int. J. Syst. Evol. Microbiol.">
        <title>The Global Catalogue of Microorganisms (GCM) 10K type strain sequencing project: providing services to taxonomists for standard genome sequencing and annotation.</title>
        <authorList>
            <consortium name="The Broad Institute Genomics Platform"/>
            <consortium name="The Broad Institute Genome Sequencing Center for Infectious Disease"/>
            <person name="Wu L."/>
            <person name="Ma J."/>
        </authorList>
    </citation>
    <scope>NUCLEOTIDE SEQUENCE [LARGE SCALE GENOMIC DNA]</scope>
    <source>
        <strain evidence="3">JCM 17441</strain>
    </source>
</reference>
<sequence length="463" mass="50122">MSTADGPGWPDVTDELAGTLERLRNEDAVSLQAGDVFVQFIRFTRGTVLSGPAVYVHTSSGAAGLAELGWAPVDDEQTVGQPEVPAPVEAATARRLADLIVRTLRDVHGVADPAALRYSSFNNNGLRAPQLRTVAPEEGQEKPAPEPVTVLPPPAPRWQQWCEILASGLGDWSAATLDRLAAAQDWQPQGRAHTFTATGGESVSGHTWDAGYYGHGEISSLTVTLPAANTGAVMDFRQALAGAVAALGHPPLVGDTGDRPFARWRGTGTTVTLAAHLSPRGDRLQLEVEPTEPRENLIYNRQKWMMTPDEWSPDELWTTQPDIEDPSAKALDGMMFYPHSPSATLEETLDELRSLFRSWSQALLLLHPYASSTRWRLRRPGGDMIAEGGFTPHRMTAKFGWTDQYGTPVSTGPGAGAADALVERIRQALSQAQINAPDQLRAATWSDTPAERLDAIRLTLQHG</sequence>
<dbReference type="EMBL" id="BAABAT010000045">
    <property type="protein sequence ID" value="GAA4261289.1"/>
    <property type="molecule type" value="Genomic_DNA"/>
</dbReference>
<accession>A0ABP8DPP0</accession>
<name>A0ABP8DPP0_9ACTN</name>
<proteinExistence type="predicted"/>
<protein>
    <recommendedName>
        <fullName evidence="1">TY-Chap N-terminal domain-containing protein</fullName>
    </recommendedName>
</protein>
<comment type="caution">
    <text evidence="2">The sequence shown here is derived from an EMBL/GenBank/DDBJ whole genome shotgun (WGS) entry which is preliminary data.</text>
</comment>
<evidence type="ECO:0000259" key="1">
    <source>
        <dbReference type="Pfam" id="PF22552"/>
    </source>
</evidence>
<dbReference type="RefSeq" id="WP_345138202.1">
    <property type="nucleotide sequence ID" value="NZ_BAABAT010000045.1"/>
</dbReference>
<dbReference type="InterPro" id="IPR054344">
    <property type="entry name" value="TY-Chap_N"/>
</dbReference>
<evidence type="ECO:0000313" key="2">
    <source>
        <dbReference type="EMBL" id="GAA4261289.1"/>
    </source>
</evidence>
<feature type="domain" description="TY-Chap N-terminal" evidence="1">
    <location>
        <begin position="8"/>
        <end position="116"/>
    </location>
</feature>